<accession>A0A4R9LKA8</accession>
<evidence type="ECO:0000313" key="4">
    <source>
        <dbReference type="Proteomes" id="UP000298264"/>
    </source>
</evidence>
<dbReference type="CDD" id="cd12797">
    <property type="entry name" value="M23_peptidase"/>
    <property type="match status" value="1"/>
</dbReference>
<protein>
    <recommendedName>
        <fullName evidence="2">M23ase beta-sheet core domain-containing protein</fullName>
    </recommendedName>
</protein>
<name>A0A4R9LKA8_9LEPT</name>
<dbReference type="PANTHER" id="PTHR21666">
    <property type="entry name" value="PEPTIDASE-RELATED"/>
    <property type="match status" value="1"/>
</dbReference>
<dbReference type="SUPFAM" id="SSF51261">
    <property type="entry name" value="Duplicated hybrid motif"/>
    <property type="match status" value="1"/>
</dbReference>
<dbReference type="InterPro" id="IPR011055">
    <property type="entry name" value="Dup_hybrid_motif"/>
</dbReference>
<evidence type="ECO:0000256" key="1">
    <source>
        <dbReference type="SAM" id="MobiDB-lite"/>
    </source>
</evidence>
<dbReference type="OrthoDB" id="346272at2"/>
<keyword evidence="4" id="KW-1185">Reference proteome</keyword>
<comment type="caution">
    <text evidence="3">The sequence shown here is derived from an EMBL/GenBank/DDBJ whole genome shotgun (WGS) entry which is preliminary data.</text>
</comment>
<dbReference type="InterPro" id="IPR016047">
    <property type="entry name" value="M23ase_b-sheet_dom"/>
</dbReference>
<reference evidence="3" key="1">
    <citation type="journal article" date="2019" name="PLoS Negl. Trop. Dis.">
        <title>Revisiting the worldwide diversity of Leptospira species in the environment.</title>
        <authorList>
            <person name="Vincent A.T."/>
            <person name="Schiettekatte O."/>
            <person name="Bourhy P."/>
            <person name="Veyrier F.J."/>
            <person name="Picardeau M."/>
        </authorList>
    </citation>
    <scope>NUCLEOTIDE SEQUENCE [LARGE SCALE GENOMIC DNA]</scope>
    <source>
        <strain evidence="3">201400974</strain>
    </source>
</reference>
<dbReference type="GO" id="GO:0004222">
    <property type="term" value="F:metalloendopeptidase activity"/>
    <property type="evidence" value="ECO:0007669"/>
    <property type="project" value="TreeGrafter"/>
</dbReference>
<feature type="domain" description="M23ase beta-sheet core" evidence="2">
    <location>
        <begin position="554"/>
        <end position="650"/>
    </location>
</feature>
<dbReference type="Proteomes" id="UP000298264">
    <property type="component" value="Unassembled WGS sequence"/>
</dbReference>
<feature type="region of interest" description="Disordered" evidence="1">
    <location>
        <begin position="343"/>
        <end position="366"/>
    </location>
</feature>
<organism evidence="3 4">
    <name type="scientific">Leptospira ilyithenensis</name>
    <dbReference type="NCBI Taxonomy" id="2484901"/>
    <lineage>
        <taxon>Bacteria</taxon>
        <taxon>Pseudomonadati</taxon>
        <taxon>Spirochaetota</taxon>
        <taxon>Spirochaetia</taxon>
        <taxon>Leptospirales</taxon>
        <taxon>Leptospiraceae</taxon>
        <taxon>Leptospira</taxon>
    </lineage>
</organism>
<evidence type="ECO:0000313" key="3">
    <source>
        <dbReference type="EMBL" id="TGN04395.1"/>
    </source>
</evidence>
<dbReference type="Gene3D" id="2.70.70.10">
    <property type="entry name" value="Glucose Permease (Domain IIA)"/>
    <property type="match status" value="1"/>
</dbReference>
<dbReference type="AlphaFoldDB" id="A0A4R9LKA8"/>
<evidence type="ECO:0000259" key="2">
    <source>
        <dbReference type="Pfam" id="PF01551"/>
    </source>
</evidence>
<dbReference type="SUPFAM" id="SSF56935">
    <property type="entry name" value="Porins"/>
    <property type="match status" value="1"/>
</dbReference>
<sequence>MINVANSMESALLEIYIHSQRKRSQRKSFAQPKRRRLERRAWSVNERNLEMCNTFEAPNKTIIKAPLLKNTAVGLGVSYDKQAGWGGRLGIGSATTNASISFSQRGNTTISGSANIPGVKGLQLTASSTTNGATTVGANYNAGNGPREGWNVGANYDINGGGFSGSVGYTDPNSGLGLTSTVDGNGLSTSAQVNGVNLATNGPDGFNMDEMNWSEQNINLAQDRGKTLRENEILEANGISDPDSLSPTERNRILGEINAAAEYKQLRDSGKTDAEIAAMSRDQREAALDRINGEVNPETLAIAALASVGTFFGGALAYMGLGGGTGNGSTPPVRGQVVEVPARRREDGEDDAGLPVPDGEDVLSKPIPDDGILGSDGNYHDPNSIEAWNDRIRAAYGDDVNASEAGVSNLNSHPIAKLFDKLFNALGVSDSSNPNPTGDSPTYKISSEEREMAKTFVLQDKPTAQKYIDDRNLDAETKAKLKTELDIMKSEWDRNAKTEAGNIINRNLIGAFMGHEIIQAPNSLPVYKNENGAIIPFPEINSEYGPRDYTDSPYHYGIDSPVPIGTPVPVTISGTIKKVGYSESWGNYIIVENSQGAQVYAHLSATNFNQGDPVKTGDRIGLSGNSGYFVKDGVKQQVNPHFHYGVFTDSTLQQSVNPETNK</sequence>
<dbReference type="InterPro" id="IPR050570">
    <property type="entry name" value="Cell_wall_metabolism_enzyme"/>
</dbReference>
<dbReference type="Pfam" id="PF01551">
    <property type="entry name" value="Peptidase_M23"/>
    <property type="match status" value="1"/>
</dbReference>
<gene>
    <name evidence="3" type="ORF">EHS11_19735</name>
</gene>
<dbReference type="PANTHER" id="PTHR21666:SF270">
    <property type="entry name" value="MUREIN HYDROLASE ACTIVATOR ENVC"/>
    <property type="match status" value="1"/>
</dbReference>
<dbReference type="EMBL" id="RQHV01000071">
    <property type="protein sequence ID" value="TGN04395.1"/>
    <property type="molecule type" value="Genomic_DNA"/>
</dbReference>
<proteinExistence type="predicted"/>